<organism evidence="6 7">
    <name type="scientific">Phytophthora citrophthora</name>
    <dbReference type="NCBI Taxonomy" id="4793"/>
    <lineage>
        <taxon>Eukaryota</taxon>
        <taxon>Sar</taxon>
        <taxon>Stramenopiles</taxon>
        <taxon>Oomycota</taxon>
        <taxon>Peronosporomycetes</taxon>
        <taxon>Peronosporales</taxon>
        <taxon>Peronosporaceae</taxon>
        <taxon>Phytophthora</taxon>
    </lineage>
</organism>
<comment type="function">
    <text evidence="5">Effector that suppresses plant defense responses during pathogen infection.</text>
</comment>
<evidence type="ECO:0000256" key="5">
    <source>
        <dbReference type="RuleBase" id="RU367124"/>
    </source>
</evidence>
<evidence type="ECO:0000313" key="7">
    <source>
        <dbReference type="Proteomes" id="UP001259832"/>
    </source>
</evidence>
<protein>
    <recommendedName>
        <fullName evidence="5">RxLR effector protein</fullName>
    </recommendedName>
</protein>
<dbReference type="AlphaFoldDB" id="A0AAD9G8D1"/>
<evidence type="ECO:0000256" key="2">
    <source>
        <dbReference type="ARBA" id="ARBA00010400"/>
    </source>
</evidence>
<dbReference type="Proteomes" id="UP001259832">
    <property type="component" value="Unassembled WGS sequence"/>
</dbReference>
<dbReference type="InterPro" id="IPR031825">
    <property type="entry name" value="RXLR"/>
</dbReference>
<feature type="signal peptide" evidence="5">
    <location>
        <begin position="1"/>
        <end position="21"/>
    </location>
</feature>
<feature type="chain" id="PRO_5041767024" description="RxLR effector protein" evidence="5">
    <location>
        <begin position="22"/>
        <end position="102"/>
    </location>
</feature>
<sequence length="102" mass="11527">MRLTYLLALVIAATLHASGTALPTDKNIKTPAIAADDANVDGGRMLRVVKKEKAEIQEERIMNPIKKLGSFLKKKWDKQTLKEAIKRDQNRDKWINEQLSGQ</sequence>
<evidence type="ECO:0000256" key="4">
    <source>
        <dbReference type="ARBA" id="ARBA00022729"/>
    </source>
</evidence>
<dbReference type="GO" id="GO:0005576">
    <property type="term" value="C:extracellular region"/>
    <property type="evidence" value="ECO:0007669"/>
    <property type="project" value="UniProtKB-SubCell"/>
</dbReference>
<accession>A0AAD9G8D1</accession>
<keyword evidence="3 5" id="KW-0964">Secreted</keyword>
<evidence type="ECO:0000313" key="6">
    <source>
        <dbReference type="EMBL" id="KAK1933717.1"/>
    </source>
</evidence>
<gene>
    <name evidence="6" type="ORF">P3T76_011931</name>
</gene>
<dbReference type="Pfam" id="PF16810">
    <property type="entry name" value="RXLR"/>
    <property type="match status" value="1"/>
</dbReference>
<reference evidence="6" key="1">
    <citation type="submission" date="2023-08" db="EMBL/GenBank/DDBJ databases">
        <title>Reference Genome Resource for the Citrus Pathogen Phytophthora citrophthora.</title>
        <authorList>
            <person name="Moller H."/>
            <person name="Coetzee B."/>
            <person name="Rose L.J."/>
            <person name="Van Niekerk J.M."/>
        </authorList>
    </citation>
    <scope>NUCLEOTIDE SEQUENCE</scope>
    <source>
        <strain evidence="6">STE-U-9442</strain>
    </source>
</reference>
<proteinExistence type="inferred from homology"/>
<comment type="domain">
    <text evidence="5">The RxLR-dEER motif acts to carry the protein into the host cell cytoplasm through binding to cell surface phosphatidylinositol-3-phosphate.</text>
</comment>
<evidence type="ECO:0000256" key="3">
    <source>
        <dbReference type="ARBA" id="ARBA00022525"/>
    </source>
</evidence>
<keyword evidence="4 5" id="KW-0732">Signal</keyword>
<comment type="caution">
    <text evidence="6">The sequence shown here is derived from an EMBL/GenBank/DDBJ whole genome shotgun (WGS) entry which is preliminary data.</text>
</comment>
<comment type="subcellular location">
    <subcellularLocation>
        <location evidence="1 5">Secreted</location>
    </subcellularLocation>
</comment>
<dbReference type="EMBL" id="JASMQC010000028">
    <property type="protein sequence ID" value="KAK1933717.1"/>
    <property type="molecule type" value="Genomic_DNA"/>
</dbReference>
<evidence type="ECO:0000256" key="1">
    <source>
        <dbReference type="ARBA" id="ARBA00004613"/>
    </source>
</evidence>
<keyword evidence="7" id="KW-1185">Reference proteome</keyword>
<comment type="similarity">
    <text evidence="2 5">Belongs to the RxLR effector family.</text>
</comment>
<name>A0AAD9G8D1_9STRA</name>